<keyword evidence="2" id="KW-1185">Reference proteome</keyword>
<sequence>MSDTERSQMEINLNKVFCPKCDEKMPALLRIPKNIQQLMWGGWTCPKCDCKMDKFGKKISE</sequence>
<dbReference type="EMBL" id="MWPV01000001">
    <property type="protein sequence ID" value="OUL58793.1"/>
    <property type="molecule type" value="Genomic_DNA"/>
</dbReference>
<gene>
    <name evidence="1" type="ORF">B1199_00455</name>
</gene>
<accession>A0A244CT62</accession>
<reference evidence="1 2" key="1">
    <citation type="submission" date="2017-02" db="EMBL/GenBank/DDBJ databases">
        <title>Pseudoalteromonas ulvae TC14 Genome.</title>
        <authorList>
            <person name="Molmeret M."/>
        </authorList>
    </citation>
    <scope>NUCLEOTIDE SEQUENCE [LARGE SCALE GENOMIC DNA]</scope>
    <source>
        <strain evidence="1">TC14</strain>
    </source>
</reference>
<dbReference type="Proteomes" id="UP000194841">
    <property type="component" value="Unassembled WGS sequence"/>
</dbReference>
<dbReference type="OrthoDB" id="292458at2"/>
<comment type="caution">
    <text evidence="1">The sequence shown here is derived from an EMBL/GenBank/DDBJ whole genome shotgun (WGS) entry which is preliminary data.</text>
</comment>
<proteinExistence type="predicted"/>
<evidence type="ECO:0000313" key="2">
    <source>
        <dbReference type="Proteomes" id="UP000194841"/>
    </source>
</evidence>
<name>A0A244CT62_PSEDV</name>
<organism evidence="1 2">
    <name type="scientific">Pseudoalteromonas ulvae</name>
    <dbReference type="NCBI Taxonomy" id="107327"/>
    <lineage>
        <taxon>Bacteria</taxon>
        <taxon>Pseudomonadati</taxon>
        <taxon>Pseudomonadota</taxon>
        <taxon>Gammaproteobacteria</taxon>
        <taxon>Alteromonadales</taxon>
        <taxon>Pseudoalteromonadaceae</taxon>
        <taxon>Pseudoalteromonas</taxon>
    </lineage>
</organism>
<protein>
    <submittedName>
        <fullName evidence="1">Uncharacterized protein</fullName>
    </submittedName>
</protein>
<evidence type="ECO:0000313" key="1">
    <source>
        <dbReference type="EMBL" id="OUL58793.1"/>
    </source>
</evidence>
<dbReference type="RefSeq" id="WP_086742171.1">
    <property type="nucleotide sequence ID" value="NZ_MWPV01000001.1"/>
</dbReference>
<dbReference type="AlphaFoldDB" id="A0A244CT62"/>